<keyword evidence="1" id="KW-0812">Transmembrane</keyword>
<sequence>MAAVTLASILLVFSSLTLAYPAHSLGTEQRKIDEDLRTALANLARLKEAGLNVTYFENLVVQAETQLKDPSTQQHSITDLRANLAKLSNQLQKVVNIFGRDAEKGFKAFTVLIDVYVLKAKAVGIAAILVDTAEQLFEQTTADAEGPSWAAMLTKAETLLEGVKSILAGKPISIKVTRTGEDEGEQTEVSIASIPTSKDMVKVYFTEERLRYQNNTTVVSKNAFINLGNTLIIQRQTVKSVQFPSEEKEIHLGDNAGIGAVISLSRVSNKLQLDKTEYDVTVQSYSFEQNLVRLVLTSTREDAGKLVIIDVDKSFMKNYLPREITVRVDGYPAVLSQTVTEVLSGTSEEPKYFLALTGRGLQIVLYIPHWSTKVVIIGSSASLAFQISIPNVVGENMEWWATTIAAAGLVSAVIVGKLLGRRMGW</sequence>
<evidence type="ECO:0000313" key="2">
    <source>
        <dbReference type="EMBL" id="HHK68428.1"/>
    </source>
</evidence>
<reference evidence="2" key="1">
    <citation type="journal article" date="2020" name="mSystems">
        <title>Genome- and Community-Level Interaction Insights into Carbon Utilization and Element Cycling Functions of Hydrothermarchaeota in Hydrothermal Sediment.</title>
        <authorList>
            <person name="Zhou Z."/>
            <person name="Liu Y."/>
            <person name="Xu W."/>
            <person name="Pan J."/>
            <person name="Luo Z.H."/>
            <person name="Li M."/>
        </authorList>
    </citation>
    <scope>NUCLEOTIDE SEQUENCE [LARGE SCALE GENOMIC DNA]</scope>
    <source>
        <strain evidence="2">SpSt-1056</strain>
    </source>
</reference>
<gene>
    <name evidence="2" type="ORF">ENM11_04645</name>
</gene>
<comment type="caution">
    <text evidence="2">The sequence shown here is derived from an EMBL/GenBank/DDBJ whole genome shotgun (WGS) entry which is preliminary data.</text>
</comment>
<name>A0A7C5QD74_CALS0</name>
<evidence type="ECO:0000256" key="1">
    <source>
        <dbReference type="SAM" id="Phobius"/>
    </source>
</evidence>
<accession>A0A7C5QD74</accession>
<protein>
    <submittedName>
        <fullName evidence="2">Uncharacterized protein</fullName>
    </submittedName>
</protein>
<dbReference type="EMBL" id="DRWN01000031">
    <property type="protein sequence ID" value="HHK68428.1"/>
    <property type="molecule type" value="Genomic_DNA"/>
</dbReference>
<dbReference type="AlphaFoldDB" id="A0A7C5QD74"/>
<feature type="transmembrane region" description="Helical" evidence="1">
    <location>
        <begin position="399"/>
        <end position="419"/>
    </location>
</feature>
<keyword evidence="1" id="KW-1133">Transmembrane helix</keyword>
<keyword evidence="1" id="KW-0472">Membrane</keyword>
<proteinExistence type="predicted"/>
<organism evidence="2">
    <name type="scientific">Caldiarchaeum subterraneum</name>
    <dbReference type="NCBI Taxonomy" id="311458"/>
    <lineage>
        <taxon>Archaea</taxon>
        <taxon>Nitrososphaerota</taxon>
        <taxon>Candidatus Caldarchaeales</taxon>
        <taxon>Candidatus Caldarchaeaceae</taxon>
        <taxon>Candidatus Caldarchaeum</taxon>
    </lineage>
</organism>